<feature type="domain" description="NADPH-dependent FMN reductase-like" evidence="3">
    <location>
        <begin position="1"/>
        <end position="157"/>
    </location>
</feature>
<dbReference type="PANTHER" id="PTHR43278:SF4">
    <property type="entry name" value="NAD(P)H-DEPENDENT FMN-CONTAINING OXIDOREDUCTASE YWQN-RELATED"/>
    <property type="match status" value="1"/>
</dbReference>
<keyword evidence="5" id="KW-1185">Reference proteome</keyword>
<dbReference type="InterPro" id="IPR005025">
    <property type="entry name" value="FMN_Rdtase-like_dom"/>
</dbReference>
<reference evidence="5" key="1">
    <citation type="submission" date="2021-07" db="EMBL/GenBank/DDBJ databases">
        <title>Complete genome sequencing of a Clostridium isolate.</title>
        <authorList>
            <person name="Ueki A."/>
            <person name="Tonouchi A."/>
        </authorList>
    </citation>
    <scope>NUCLEOTIDE SEQUENCE [LARGE SCALE GENOMIC DNA]</scope>
    <source>
        <strain evidence="5">C5S11</strain>
    </source>
</reference>
<dbReference type="RefSeq" id="WP_224037523.1">
    <property type="nucleotide sequence ID" value="NZ_AP024849.1"/>
</dbReference>
<gene>
    <name evidence="4" type="ORF">psyc5s11_20630</name>
</gene>
<dbReference type="Proteomes" id="UP000824633">
    <property type="component" value="Chromosome"/>
</dbReference>
<evidence type="ECO:0000313" key="4">
    <source>
        <dbReference type="EMBL" id="BCZ45996.1"/>
    </source>
</evidence>
<evidence type="ECO:0000313" key="5">
    <source>
        <dbReference type="Proteomes" id="UP000824633"/>
    </source>
</evidence>
<protein>
    <submittedName>
        <fullName evidence="4">FMN reductase</fullName>
    </submittedName>
</protein>
<keyword evidence="2" id="KW-0288">FMN</keyword>
<sequence length="210" mass="23303">MKVVAFNGSPKKEGNTYHGIKMVAEELEKEGIEVEIIHVGNKVIRGCLACNGCVRNQDEKCVINDEVNDWIQKMKGADGIIFGSPVHYASVGATMKAFLDRASYVTSVNKSMLRHKIGASVVAVRRSGGVPTFDMLNNYINYAEMLMPTSNYWNVIHGAAQGEVEGDAEGKQIMRVLGKNMAWLMKLVEFGKGKVQEPEKEDKVFTNFIR</sequence>
<evidence type="ECO:0000259" key="3">
    <source>
        <dbReference type="Pfam" id="PF03358"/>
    </source>
</evidence>
<dbReference type="SUPFAM" id="SSF52218">
    <property type="entry name" value="Flavoproteins"/>
    <property type="match status" value="1"/>
</dbReference>
<dbReference type="Gene3D" id="3.40.50.360">
    <property type="match status" value="1"/>
</dbReference>
<accession>A0ABN6IV11</accession>
<organism evidence="4 5">
    <name type="scientific">Clostridium gelidum</name>
    <dbReference type="NCBI Taxonomy" id="704125"/>
    <lineage>
        <taxon>Bacteria</taxon>
        <taxon>Bacillati</taxon>
        <taxon>Bacillota</taxon>
        <taxon>Clostridia</taxon>
        <taxon>Eubacteriales</taxon>
        <taxon>Clostridiaceae</taxon>
        <taxon>Clostridium</taxon>
    </lineage>
</organism>
<name>A0ABN6IV11_9CLOT</name>
<dbReference type="Pfam" id="PF03358">
    <property type="entry name" value="FMN_red"/>
    <property type="match status" value="1"/>
</dbReference>
<evidence type="ECO:0000256" key="1">
    <source>
        <dbReference type="ARBA" id="ARBA00022630"/>
    </source>
</evidence>
<proteinExistence type="predicted"/>
<dbReference type="PANTHER" id="PTHR43278">
    <property type="entry name" value="NAD(P)H-DEPENDENT FMN-CONTAINING OXIDOREDUCTASE YWQN-RELATED"/>
    <property type="match status" value="1"/>
</dbReference>
<dbReference type="EMBL" id="AP024849">
    <property type="protein sequence ID" value="BCZ45996.1"/>
    <property type="molecule type" value="Genomic_DNA"/>
</dbReference>
<evidence type="ECO:0000256" key="2">
    <source>
        <dbReference type="ARBA" id="ARBA00022643"/>
    </source>
</evidence>
<dbReference type="InterPro" id="IPR051796">
    <property type="entry name" value="ISF_SsuE-like"/>
</dbReference>
<dbReference type="InterPro" id="IPR029039">
    <property type="entry name" value="Flavoprotein-like_sf"/>
</dbReference>
<keyword evidence="1" id="KW-0285">Flavoprotein</keyword>